<comment type="caution">
    <text evidence="3">The sequence shown here is derived from an EMBL/GenBank/DDBJ whole genome shotgun (WGS) entry which is preliminary data.</text>
</comment>
<evidence type="ECO:0000313" key="3">
    <source>
        <dbReference type="EMBL" id="MYL84732.1"/>
    </source>
</evidence>
<organism evidence="3 4">
    <name type="scientific">Solidesulfovibrio aerotolerans</name>
    <dbReference type="NCBI Taxonomy" id="295255"/>
    <lineage>
        <taxon>Bacteria</taxon>
        <taxon>Pseudomonadati</taxon>
        <taxon>Thermodesulfobacteriota</taxon>
        <taxon>Desulfovibrionia</taxon>
        <taxon>Desulfovibrionales</taxon>
        <taxon>Desulfovibrionaceae</taxon>
        <taxon>Solidesulfovibrio</taxon>
    </lineage>
</organism>
<keyword evidence="2" id="KW-0472">Membrane</keyword>
<keyword evidence="4" id="KW-1185">Reference proteome</keyword>
<protein>
    <submittedName>
        <fullName evidence="3">Uncharacterized protein</fullName>
    </submittedName>
</protein>
<dbReference type="OrthoDB" id="9121719at2"/>
<keyword evidence="2" id="KW-0812">Transmembrane</keyword>
<sequence>MPNHFWQIIKRFSPNDTSFNKTFAETFALPEFRTLSSGAARACHRMIQIMASLKDFSEEAATQILSNTLLMDNLSTASDDEISHAFELEVATINTELEKEKLRLKKELEVTEREKAEVELSLQTISEKLSKQINEAKKENSILKEKFESDRMRLEQEKFNYQQNIEGKSNSLRDTEKKLQKAEIELQNIASKDKKWRLFYFFTISAIISYILIFSSFRDYLIQIAPFMTNIFIIISINLILIFGLMGLLFPSTRRLWWGSSIVGLLIFIFNRIETYGK</sequence>
<name>A0A7C9MQP9_9BACT</name>
<feature type="transmembrane region" description="Helical" evidence="2">
    <location>
        <begin position="229"/>
        <end position="250"/>
    </location>
</feature>
<keyword evidence="1" id="KW-0175">Coiled coil</keyword>
<evidence type="ECO:0000256" key="1">
    <source>
        <dbReference type="SAM" id="Coils"/>
    </source>
</evidence>
<dbReference type="RefSeq" id="WP_160963023.1">
    <property type="nucleotide sequence ID" value="NZ_WVUD01000041.1"/>
</dbReference>
<reference evidence="3 4" key="1">
    <citation type="submission" date="2020-01" db="EMBL/GenBank/DDBJ databases">
        <title>Genome sequence of Desulfovibrio aerotolerans DSM 16695(T).</title>
        <authorList>
            <person name="Karnachuk O."/>
            <person name="Avakyan M."/>
            <person name="Mardanov A."/>
            <person name="Kadnikov V."/>
            <person name="Ravin N."/>
        </authorList>
    </citation>
    <scope>NUCLEOTIDE SEQUENCE [LARGE SCALE GENOMIC DNA]</scope>
    <source>
        <strain evidence="3 4">DSM 16695</strain>
    </source>
</reference>
<proteinExistence type="predicted"/>
<keyword evidence="2" id="KW-1133">Transmembrane helix</keyword>
<evidence type="ECO:0000256" key="2">
    <source>
        <dbReference type="SAM" id="Phobius"/>
    </source>
</evidence>
<evidence type="ECO:0000313" key="4">
    <source>
        <dbReference type="Proteomes" id="UP000482487"/>
    </source>
</evidence>
<feature type="coiled-coil region" evidence="1">
    <location>
        <begin position="94"/>
        <end position="192"/>
    </location>
</feature>
<dbReference type="AlphaFoldDB" id="A0A7C9MQP9"/>
<feature type="transmembrane region" description="Helical" evidence="2">
    <location>
        <begin position="198"/>
        <end position="217"/>
    </location>
</feature>
<gene>
    <name evidence="3" type="ORF">GTA51_16585</name>
</gene>
<feature type="transmembrane region" description="Helical" evidence="2">
    <location>
        <begin position="256"/>
        <end position="273"/>
    </location>
</feature>
<dbReference type="EMBL" id="WVUD01000041">
    <property type="protein sequence ID" value="MYL84732.1"/>
    <property type="molecule type" value="Genomic_DNA"/>
</dbReference>
<dbReference type="Proteomes" id="UP000482487">
    <property type="component" value="Unassembled WGS sequence"/>
</dbReference>
<accession>A0A7C9MQP9</accession>